<dbReference type="EMBL" id="BAAAYL010000001">
    <property type="protein sequence ID" value="GAA3369277.1"/>
    <property type="molecule type" value="Genomic_DNA"/>
</dbReference>
<comment type="caution">
    <text evidence="2">The sequence shown here is derived from an EMBL/GenBank/DDBJ whole genome shotgun (WGS) entry which is preliminary data.</text>
</comment>
<gene>
    <name evidence="2" type="ORF">GCM10020367_11340</name>
</gene>
<protein>
    <submittedName>
        <fullName evidence="2">Uncharacterized protein</fullName>
    </submittedName>
</protein>
<evidence type="ECO:0000256" key="1">
    <source>
        <dbReference type="SAM" id="MobiDB-lite"/>
    </source>
</evidence>
<evidence type="ECO:0000313" key="3">
    <source>
        <dbReference type="Proteomes" id="UP001499990"/>
    </source>
</evidence>
<feature type="region of interest" description="Disordered" evidence="1">
    <location>
        <begin position="88"/>
        <end position="107"/>
    </location>
</feature>
<proteinExistence type="predicted"/>
<evidence type="ECO:0000313" key="2">
    <source>
        <dbReference type="EMBL" id="GAA3369277.1"/>
    </source>
</evidence>
<dbReference type="Proteomes" id="UP001499990">
    <property type="component" value="Unassembled WGS sequence"/>
</dbReference>
<sequence>MSTYGYGTALSFADENGYEVLTDETDKDGAVRLTLRRSTVQRGSAVRLVRGANRATSAADAAADVKVPPADRQVQRVPSRAELCLCTRQDEEPDDGRKPARSRSTWR</sequence>
<accession>A0ABP6S6B2</accession>
<reference evidence="3" key="1">
    <citation type="journal article" date="2019" name="Int. J. Syst. Evol. Microbiol.">
        <title>The Global Catalogue of Microorganisms (GCM) 10K type strain sequencing project: providing services to taxonomists for standard genome sequencing and annotation.</title>
        <authorList>
            <consortium name="The Broad Institute Genomics Platform"/>
            <consortium name="The Broad Institute Genome Sequencing Center for Infectious Disease"/>
            <person name="Wu L."/>
            <person name="Ma J."/>
        </authorList>
    </citation>
    <scope>NUCLEOTIDE SEQUENCE [LARGE SCALE GENOMIC DNA]</scope>
    <source>
        <strain evidence="3">JCM 9651</strain>
    </source>
</reference>
<organism evidence="2 3">
    <name type="scientific">Streptomyces sannanensis</name>
    <dbReference type="NCBI Taxonomy" id="285536"/>
    <lineage>
        <taxon>Bacteria</taxon>
        <taxon>Bacillati</taxon>
        <taxon>Actinomycetota</taxon>
        <taxon>Actinomycetes</taxon>
        <taxon>Kitasatosporales</taxon>
        <taxon>Streptomycetaceae</taxon>
        <taxon>Streptomyces</taxon>
    </lineage>
</organism>
<keyword evidence="3" id="KW-1185">Reference proteome</keyword>
<name>A0ABP6S6B2_9ACTN</name>